<dbReference type="InterPro" id="IPR047092">
    <property type="entry name" value="AFUB_07903/YDR124W-like_hel"/>
</dbReference>
<proteinExistence type="predicted"/>
<dbReference type="AlphaFoldDB" id="A0A3N2Q0Q7"/>
<feature type="region of interest" description="Disordered" evidence="1">
    <location>
        <begin position="491"/>
        <end position="532"/>
    </location>
</feature>
<feature type="compositionally biased region" description="Basic and acidic residues" evidence="1">
    <location>
        <begin position="130"/>
        <end position="145"/>
    </location>
</feature>
<dbReference type="OrthoDB" id="5338458at2759"/>
<dbReference type="GeneID" id="39584281"/>
<name>A0A3N2Q0Q7_SODAK</name>
<feature type="region of interest" description="Disordered" evidence="1">
    <location>
        <begin position="556"/>
        <end position="608"/>
    </location>
</feature>
<dbReference type="RefSeq" id="XP_028468160.1">
    <property type="nucleotide sequence ID" value="XM_028615804.1"/>
</dbReference>
<feature type="compositionally biased region" description="Basic and acidic residues" evidence="1">
    <location>
        <begin position="32"/>
        <end position="42"/>
    </location>
</feature>
<evidence type="ECO:0000259" key="2">
    <source>
        <dbReference type="Pfam" id="PF11001"/>
    </source>
</evidence>
<keyword evidence="4" id="KW-1185">Reference proteome</keyword>
<feature type="domain" description="Subtelomeric hrmA-associated cluster protein AFUB-079030/YDR124W-like helical bundle" evidence="2">
    <location>
        <begin position="178"/>
        <end position="324"/>
    </location>
</feature>
<dbReference type="Pfam" id="PF11001">
    <property type="entry name" value="AFUB_07903_YDR124W_hel"/>
    <property type="match status" value="1"/>
</dbReference>
<feature type="compositionally biased region" description="Polar residues" evidence="1">
    <location>
        <begin position="491"/>
        <end position="510"/>
    </location>
</feature>
<feature type="compositionally biased region" description="Polar residues" evidence="1">
    <location>
        <begin position="599"/>
        <end position="608"/>
    </location>
</feature>
<dbReference type="EMBL" id="ML119052">
    <property type="protein sequence ID" value="ROT40354.1"/>
    <property type="molecule type" value="Genomic_DNA"/>
</dbReference>
<dbReference type="InterPro" id="IPR021264">
    <property type="entry name" value="AFUB_079030/YDR124W-like"/>
</dbReference>
<feature type="region of interest" description="Disordered" evidence="1">
    <location>
        <begin position="17"/>
        <end position="42"/>
    </location>
</feature>
<reference evidence="3 4" key="1">
    <citation type="journal article" date="2018" name="Mol. Ecol.">
        <title>The obligate alkalophilic soda-lake fungus Sodiomyces alkalinus has shifted to a protein diet.</title>
        <authorList>
            <person name="Grum-Grzhimaylo A.A."/>
            <person name="Falkoski D.L."/>
            <person name="van den Heuvel J."/>
            <person name="Valero-Jimenez C.A."/>
            <person name="Min B."/>
            <person name="Choi I.G."/>
            <person name="Lipzen A."/>
            <person name="Daum C.G."/>
            <person name="Aanen D.K."/>
            <person name="Tsang A."/>
            <person name="Henrissat B."/>
            <person name="Bilanenko E.N."/>
            <person name="de Vries R.P."/>
            <person name="van Kan J.A.L."/>
            <person name="Grigoriev I.V."/>
            <person name="Debets A.J.M."/>
        </authorList>
    </citation>
    <scope>NUCLEOTIDE SEQUENCE [LARGE SCALE GENOMIC DNA]</scope>
    <source>
        <strain evidence="3 4">F11</strain>
    </source>
</reference>
<feature type="region of interest" description="Disordered" evidence="1">
    <location>
        <begin position="130"/>
        <end position="169"/>
    </location>
</feature>
<dbReference type="PANTHER" id="PTHR36102">
    <property type="entry name" value="CHROMOSOME 10, WHOLE GENOME SHOTGUN SEQUENCE"/>
    <property type="match status" value="1"/>
</dbReference>
<dbReference type="PANTHER" id="PTHR36102:SF1">
    <property type="entry name" value="YDR124W-LIKE HELICAL BUNDLE DOMAIN-CONTAINING PROTEIN"/>
    <property type="match status" value="1"/>
</dbReference>
<organism evidence="3 4">
    <name type="scientific">Sodiomyces alkalinus (strain CBS 110278 / VKM F-3762 / F11)</name>
    <name type="common">Alkaliphilic filamentous fungus</name>
    <dbReference type="NCBI Taxonomy" id="1314773"/>
    <lineage>
        <taxon>Eukaryota</taxon>
        <taxon>Fungi</taxon>
        <taxon>Dikarya</taxon>
        <taxon>Ascomycota</taxon>
        <taxon>Pezizomycotina</taxon>
        <taxon>Sordariomycetes</taxon>
        <taxon>Hypocreomycetidae</taxon>
        <taxon>Glomerellales</taxon>
        <taxon>Plectosphaerellaceae</taxon>
        <taxon>Sodiomyces</taxon>
    </lineage>
</organism>
<protein>
    <recommendedName>
        <fullName evidence="2">Subtelomeric hrmA-associated cluster protein AFUB-079030/YDR124W-like helical bundle domain-containing protein</fullName>
    </recommendedName>
</protein>
<evidence type="ECO:0000313" key="4">
    <source>
        <dbReference type="Proteomes" id="UP000272025"/>
    </source>
</evidence>
<accession>A0A3N2Q0Q7</accession>
<feature type="region of interest" description="Disordered" evidence="1">
    <location>
        <begin position="353"/>
        <end position="385"/>
    </location>
</feature>
<dbReference type="Proteomes" id="UP000272025">
    <property type="component" value="Unassembled WGS sequence"/>
</dbReference>
<dbReference type="STRING" id="1314773.A0A3N2Q0Q7"/>
<evidence type="ECO:0000313" key="3">
    <source>
        <dbReference type="EMBL" id="ROT40354.1"/>
    </source>
</evidence>
<sequence length="608" mass="67902">MVRGDWAREPFSRNQWLQDRVSADNSPIEPQPRYHEPNDARRPPLNIEKALREHCNIPARYYFVAAILDDGTAQTFSGPGRFHLAPIETFFSMDAFRRQVKRAESAASPIHEDDPHGFTYGPGFAQHSLERRRQGSEAFGDDDHVGFGPRKRSRGNRRPINDDDGPTVTVGATKRALRIGDSREVWDFYDQRFRNCQQTACKLIAKAWVKVVEPKKQTNHPYTGQDEKAPEWWPKPWGPTKDEKVRHKEPDHLYKKERVHLLCHILRMIVEPNEKQHPSIRKMKLDIQKLKEATDEALSSFFSGKENEKNAKKKPYLDEIFKVALQEQRYKHGEIDGDSLIYVMAEDRFPETGISENDDGGILTKEDGDPPSVPSSASPSKASQHDVLLHRVHGSNTDHSQGGHMQGGGSFVGEVAVREPSHYAAQMLPPTMHSEAHFVQGGNLQHPSGGLPMHDLVPSPQDGQRRTSIFGSPAEYSNAPPAAAVYTPAWHQQHQQHPGTTAPDTTSMYSFPSHPPAAATQGHFGGHPNVPVAQGQYMGSQYDGLARGNFDQATLFRHPAGPSPAQVQGPQGYPAYLPPDGRSMSSWNPDAKAEPIARPTNSHHGQYP</sequence>
<gene>
    <name evidence="3" type="ORF">SODALDRAFT_94609</name>
</gene>
<evidence type="ECO:0000256" key="1">
    <source>
        <dbReference type="SAM" id="MobiDB-lite"/>
    </source>
</evidence>